<organism evidence="2">
    <name type="scientific">hydrothermal vent metagenome</name>
    <dbReference type="NCBI Taxonomy" id="652676"/>
    <lineage>
        <taxon>unclassified sequences</taxon>
        <taxon>metagenomes</taxon>
        <taxon>ecological metagenomes</taxon>
    </lineage>
</organism>
<dbReference type="AlphaFoldDB" id="A0A3B1DP17"/>
<sequence length="92" mass="10354">MKQNNCLKQERAQNAIEYMLVLMVVAAIVLIGFKQYLPITYNASNRYFNRVVIGIMGDPNPCGDGVCHPIFEFRDKENKCPKDCCPPSGICP</sequence>
<reference evidence="2" key="1">
    <citation type="submission" date="2018-06" db="EMBL/GenBank/DDBJ databases">
        <authorList>
            <person name="Zhirakovskaya E."/>
        </authorList>
    </citation>
    <scope>NUCLEOTIDE SEQUENCE</scope>
</reference>
<feature type="transmembrane region" description="Helical" evidence="1">
    <location>
        <begin position="15"/>
        <end position="33"/>
    </location>
</feature>
<evidence type="ECO:0000256" key="1">
    <source>
        <dbReference type="SAM" id="Phobius"/>
    </source>
</evidence>
<keyword evidence="1" id="KW-0472">Membrane</keyword>
<dbReference type="EMBL" id="UOGJ01000138">
    <property type="protein sequence ID" value="VAX37854.1"/>
    <property type="molecule type" value="Genomic_DNA"/>
</dbReference>
<proteinExistence type="predicted"/>
<name>A0A3B1DP17_9ZZZZ</name>
<protein>
    <submittedName>
        <fullName evidence="2">Uncharacterized protein</fullName>
    </submittedName>
</protein>
<keyword evidence="1" id="KW-1133">Transmembrane helix</keyword>
<evidence type="ECO:0000313" key="2">
    <source>
        <dbReference type="EMBL" id="VAX37854.1"/>
    </source>
</evidence>
<keyword evidence="1" id="KW-0812">Transmembrane</keyword>
<gene>
    <name evidence="2" type="ORF">MNBD_UNCLBAC01-1678</name>
</gene>
<accession>A0A3B1DP17</accession>